<dbReference type="AlphaFoldDB" id="A0A8X6TEX9"/>
<dbReference type="Proteomes" id="UP000887013">
    <property type="component" value="Unassembled WGS sequence"/>
</dbReference>
<proteinExistence type="predicted"/>
<gene>
    <name evidence="1" type="ORF">NPIL_624921</name>
</gene>
<evidence type="ECO:0000313" key="2">
    <source>
        <dbReference type="Proteomes" id="UP000887013"/>
    </source>
</evidence>
<name>A0A8X6TEX9_NEPPI</name>
<keyword evidence="2" id="KW-1185">Reference proteome</keyword>
<dbReference type="EMBL" id="BMAW01007012">
    <property type="protein sequence ID" value="GFT01854.1"/>
    <property type="molecule type" value="Genomic_DNA"/>
</dbReference>
<sequence length="86" mass="9719">MVFQFLSVVCGIETDRGRLVESKRFHSLPEMTKYRMTPSPTSLMTRMKPVGETCLLRFHSALDQGGRSLPAFRYVPTGRQVQGSPD</sequence>
<reference evidence="1" key="1">
    <citation type="submission" date="2020-08" db="EMBL/GenBank/DDBJ databases">
        <title>Multicomponent nature underlies the extraordinary mechanical properties of spider dragline silk.</title>
        <authorList>
            <person name="Kono N."/>
            <person name="Nakamura H."/>
            <person name="Mori M."/>
            <person name="Yoshida Y."/>
            <person name="Ohtoshi R."/>
            <person name="Malay A.D."/>
            <person name="Moran D.A.P."/>
            <person name="Tomita M."/>
            <person name="Numata K."/>
            <person name="Arakawa K."/>
        </authorList>
    </citation>
    <scope>NUCLEOTIDE SEQUENCE</scope>
</reference>
<protein>
    <submittedName>
        <fullName evidence="1">Uncharacterized protein</fullName>
    </submittedName>
</protein>
<organism evidence="1 2">
    <name type="scientific">Nephila pilipes</name>
    <name type="common">Giant wood spider</name>
    <name type="synonym">Nephila maculata</name>
    <dbReference type="NCBI Taxonomy" id="299642"/>
    <lineage>
        <taxon>Eukaryota</taxon>
        <taxon>Metazoa</taxon>
        <taxon>Ecdysozoa</taxon>
        <taxon>Arthropoda</taxon>
        <taxon>Chelicerata</taxon>
        <taxon>Arachnida</taxon>
        <taxon>Araneae</taxon>
        <taxon>Araneomorphae</taxon>
        <taxon>Entelegynae</taxon>
        <taxon>Araneoidea</taxon>
        <taxon>Nephilidae</taxon>
        <taxon>Nephila</taxon>
    </lineage>
</organism>
<comment type="caution">
    <text evidence="1">The sequence shown here is derived from an EMBL/GenBank/DDBJ whole genome shotgun (WGS) entry which is preliminary data.</text>
</comment>
<evidence type="ECO:0000313" key="1">
    <source>
        <dbReference type="EMBL" id="GFT01854.1"/>
    </source>
</evidence>
<accession>A0A8X6TEX9</accession>